<dbReference type="Proteomes" id="UP001626550">
    <property type="component" value="Unassembled WGS sequence"/>
</dbReference>
<accession>A0ABD2Q6N5</accession>
<keyword evidence="2" id="KW-1185">Reference proteome</keyword>
<protein>
    <submittedName>
        <fullName evidence="1">Uncharacterized protein</fullName>
    </submittedName>
</protein>
<dbReference type="EMBL" id="JBJKFK010000834">
    <property type="protein sequence ID" value="KAL3315073.1"/>
    <property type="molecule type" value="Genomic_DNA"/>
</dbReference>
<dbReference type="AlphaFoldDB" id="A0ABD2Q6N5"/>
<sequence>MCSGLDNFFFNFNLLINKPEKTENPRERADLIREKLLEIQTLQKQKEFYRSAHDDTVKSLYLISSNLPDHLFEERPASIYEKEEEDNGLVYQDEECEMTPDYMQFMLQTMEHRRLRDLEKRTSDPVSSSLPDLNPIKPDCEQKHEIYFKNFYINDPVCKKASFWPAFALNRFQ</sequence>
<evidence type="ECO:0000313" key="1">
    <source>
        <dbReference type="EMBL" id="KAL3315073.1"/>
    </source>
</evidence>
<gene>
    <name evidence="1" type="ORF">Ciccas_006299</name>
</gene>
<evidence type="ECO:0000313" key="2">
    <source>
        <dbReference type="Proteomes" id="UP001626550"/>
    </source>
</evidence>
<comment type="caution">
    <text evidence="1">The sequence shown here is derived from an EMBL/GenBank/DDBJ whole genome shotgun (WGS) entry which is preliminary data.</text>
</comment>
<proteinExistence type="predicted"/>
<reference evidence="1 2" key="1">
    <citation type="submission" date="2024-11" db="EMBL/GenBank/DDBJ databases">
        <title>Adaptive evolution of stress response genes in parasites aligns with host niche diversity.</title>
        <authorList>
            <person name="Hahn C."/>
            <person name="Resl P."/>
        </authorList>
    </citation>
    <scope>NUCLEOTIDE SEQUENCE [LARGE SCALE GENOMIC DNA]</scope>
    <source>
        <strain evidence="1">EGGRZ-B1_66</strain>
        <tissue evidence="1">Body</tissue>
    </source>
</reference>
<name>A0ABD2Q6N5_9PLAT</name>
<organism evidence="1 2">
    <name type="scientific">Cichlidogyrus casuarinus</name>
    <dbReference type="NCBI Taxonomy" id="1844966"/>
    <lineage>
        <taxon>Eukaryota</taxon>
        <taxon>Metazoa</taxon>
        <taxon>Spiralia</taxon>
        <taxon>Lophotrochozoa</taxon>
        <taxon>Platyhelminthes</taxon>
        <taxon>Monogenea</taxon>
        <taxon>Monopisthocotylea</taxon>
        <taxon>Dactylogyridea</taxon>
        <taxon>Ancyrocephalidae</taxon>
        <taxon>Cichlidogyrus</taxon>
    </lineage>
</organism>